<gene>
    <name evidence="2" type="ORF">B0I36DRAFT_274444</name>
</gene>
<evidence type="ECO:0000313" key="2">
    <source>
        <dbReference type="EMBL" id="KAH7024807.1"/>
    </source>
</evidence>
<feature type="signal peptide" evidence="1">
    <location>
        <begin position="1"/>
        <end position="19"/>
    </location>
</feature>
<comment type="caution">
    <text evidence="2">The sequence shown here is derived from an EMBL/GenBank/DDBJ whole genome shotgun (WGS) entry which is preliminary data.</text>
</comment>
<dbReference type="EMBL" id="JAGTJQ010000009">
    <property type="protein sequence ID" value="KAH7024807.1"/>
    <property type="molecule type" value="Genomic_DNA"/>
</dbReference>
<dbReference type="Pfam" id="PF11578">
    <property type="entry name" value="DUF3237"/>
    <property type="match status" value="1"/>
</dbReference>
<dbReference type="GeneID" id="70180899"/>
<dbReference type="OrthoDB" id="2544694at2759"/>
<feature type="chain" id="PRO_5040388909" evidence="1">
    <location>
        <begin position="20"/>
        <end position="171"/>
    </location>
</feature>
<dbReference type="Proteomes" id="UP000756346">
    <property type="component" value="Unassembled WGS sequence"/>
</dbReference>
<keyword evidence="1" id="KW-0732">Signal</keyword>
<dbReference type="InterPro" id="IPR020915">
    <property type="entry name" value="UPF0311"/>
</dbReference>
<dbReference type="RefSeq" id="XP_046008355.1">
    <property type="nucleotide sequence ID" value="XM_046151353.1"/>
</dbReference>
<dbReference type="Gene3D" id="2.40.160.20">
    <property type="match status" value="1"/>
</dbReference>
<protein>
    <submittedName>
        <fullName evidence="2">Uncharacterized protein</fullName>
    </submittedName>
</protein>
<evidence type="ECO:0000313" key="3">
    <source>
        <dbReference type="Proteomes" id="UP000756346"/>
    </source>
</evidence>
<accession>A0A9P9BLD4</accession>
<organism evidence="2 3">
    <name type="scientific">Microdochium trichocladiopsis</name>
    <dbReference type="NCBI Taxonomy" id="1682393"/>
    <lineage>
        <taxon>Eukaryota</taxon>
        <taxon>Fungi</taxon>
        <taxon>Dikarya</taxon>
        <taxon>Ascomycota</taxon>
        <taxon>Pezizomycotina</taxon>
        <taxon>Sordariomycetes</taxon>
        <taxon>Xylariomycetidae</taxon>
        <taxon>Xylariales</taxon>
        <taxon>Microdochiaceae</taxon>
        <taxon>Microdochium</taxon>
    </lineage>
</organism>
<dbReference type="PANTHER" id="PTHR37315:SF1">
    <property type="entry name" value="UPF0311 PROTEIN BLR7842"/>
    <property type="match status" value="1"/>
</dbReference>
<dbReference type="PANTHER" id="PTHR37315">
    <property type="entry name" value="UPF0311 PROTEIN BLR7842"/>
    <property type="match status" value="1"/>
</dbReference>
<evidence type="ECO:0000256" key="1">
    <source>
        <dbReference type="SAM" id="SignalP"/>
    </source>
</evidence>
<sequence>MKFSSDLTALLSATSAALATCAASTNTPSPPPPPTLTHLYTMNCTLAPAITIGDGPIYNRVAIPIVGGTFSGPRGLSGTIADLGADWGVTDKHGVFHPDTRYHLYAGAEKAGIFVQTAGSAQPDGRIQLRMVFETGHPDYYWLNYVVAVGILTAGDGYVLIDAWQVNSPAL</sequence>
<keyword evidence="3" id="KW-1185">Reference proteome</keyword>
<dbReference type="AlphaFoldDB" id="A0A9P9BLD4"/>
<name>A0A9P9BLD4_9PEZI</name>
<reference evidence="2" key="1">
    <citation type="journal article" date="2021" name="Nat. Commun.">
        <title>Genetic determinants of endophytism in the Arabidopsis root mycobiome.</title>
        <authorList>
            <person name="Mesny F."/>
            <person name="Miyauchi S."/>
            <person name="Thiergart T."/>
            <person name="Pickel B."/>
            <person name="Atanasova L."/>
            <person name="Karlsson M."/>
            <person name="Huettel B."/>
            <person name="Barry K.W."/>
            <person name="Haridas S."/>
            <person name="Chen C."/>
            <person name="Bauer D."/>
            <person name="Andreopoulos W."/>
            <person name="Pangilinan J."/>
            <person name="LaButti K."/>
            <person name="Riley R."/>
            <person name="Lipzen A."/>
            <person name="Clum A."/>
            <person name="Drula E."/>
            <person name="Henrissat B."/>
            <person name="Kohler A."/>
            <person name="Grigoriev I.V."/>
            <person name="Martin F.M."/>
            <person name="Hacquard S."/>
        </authorList>
    </citation>
    <scope>NUCLEOTIDE SEQUENCE</scope>
    <source>
        <strain evidence="2">MPI-CAGE-CH-0230</strain>
    </source>
</reference>
<proteinExistence type="predicted"/>